<proteinExistence type="predicted"/>
<dbReference type="Proteomes" id="UP001229421">
    <property type="component" value="Unassembled WGS sequence"/>
</dbReference>
<dbReference type="Gene3D" id="1.10.340.70">
    <property type="match status" value="1"/>
</dbReference>
<feature type="domain" description="Integrase catalytic" evidence="5">
    <location>
        <begin position="1555"/>
        <end position="1714"/>
    </location>
</feature>
<keyword evidence="7" id="KW-1185">Reference proteome</keyword>
<evidence type="ECO:0000259" key="5">
    <source>
        <dbReference type="PROSITE" id="PS50994"/>
    </source>
</evidence>
<dbReference type="InterPro" id="IPR043128">
    <property type="entry name" value="Rev_trsase/Diguanyl_cyclase"/>
</dbReference>
<feature type="compositionally biased region" description="Acidic residues" evidence="2">
    <location>
        <begin position="15"/>
        <end position="26"/>
    </location>
</feature>
<feature type="region of interest" description="Disordered" evidence="2">
    <location>
        <begin position="407"/>
        <end position="460"/>
    </location>
</feature>
<dbReference type="GO" id="GO:0006310">
    <property type="term" value="P:DNA recombination"/>
    <property type="evidence" value="ECO:0007669"/>
    <property type="project" value="UniProtKB-KW"/>
</dbReference>
<feature type="compositionally biased region" description="Polar residues" evidence="2">
    <location>
        <begin position="186"/>
        <end position="206"/>
    </location>
</feature>
<dbReference type="Pfam" id="PF03732">
    <property type="entry name" value="Retrotrans_gag"/>
    <property type="match status" value="1"/>
</dbReference>
<dbReference type="FunFam" id="3.30.420.10:FF:000032">
    <property type="entry name" value="Retrovirus-related Pol polyprotein from transposon 297-like Protein"/>
    <property type="match status" value="1"/>
</dbReference>
<organism evidence="6 7">
    <name type="scientific">Tagetes erecta</name>
    <name type="common">African marigold</name>
    <dbReference type="NCBI Taxonomy" id="13708"/>
    <lineage>
        <taxon>Eukaryota</taxon>
        <taxon>Viridiplantae</taxon>
        <taxon>Streptophyta</taxon>
        <taxon>Embryophyta</taxon>
        <taxon>Tracheophyta</taxon>
        <taxon>Spermatophyta</taxon>
        <taxon>Magnoliopsida</taxon>
        <taxon>eudicotyledons</taxon>
        <taxon>Gunneridae</taxon>
        <taxon>Pentapetalae</taxon>
        <taxon>asterids</taxon>
        <taxon>campanulids</taxon>
        <taxon>Asterales</taxon>
        <taxon>Asteraceae</taxon>
        <taxon>Asteroideae</taxon>
        <taxon>Heliantheae alliance</taxon>
        <taxon>Tageteae</taxon>
        <taxon>Tagetes</taxon>
    </lineage>
</organism>
<dbReference type="Pfam" id="PF00078">
    <property type="entry name" value="RVT_1"/>
    <property type="match status" value="1"/>
</dbReference>
<evidence type="ECO:0000256" key="1">
    <source>
        <dbReference type="ARBA" id="ARBA00023172"/>
    </source>
</evidence>
<dbReference type="PANTHER" id="PTHR48475">
    <property type="entry name" value="RIBONUCLEASE H"/>
    <property type="match status" value="1"/>
</dbReference>
<name>A0AAD8NP88_TARER</name>
<dbReference type="Gene3D" id="3.10.10.10">
    <property type="entry name" value="HIV Type 1 Reverse Transcriptase, subunit A, domain 1"/>
    <property type="match status" value="1"/>
</dbReference>
<dbReference type="PROSITE" id="PS50879">
    <property type="entry name" value="RNASE_H_1"/>
    <property type="match status" value="1"/>
</dbReference>
<reference evidence="6" key="1">
    <citation type="journal article" date="2023" name="bioRxiv">
        <title>Improved chromosome-level genome assembly for marigold (Tagetes erecta).</title>
        <authorList>
            <person name="Jiang F."/>
            <person name="Yuan L."/>
            <person name="Wang S."/>
            <person name="Wang H."/>
            <person name="Xu D."/>
            <person name="Wang A."/>
            <person name="Fan W."/>
        </authorList>
    </citation>
    <scope>NUCLEOTIDE SEQUENCE</scope>
    <source>
        <strain evidence="6">WSJ</strain>
        <tissue evidence="6">Leaf</tissue>
    </source>
</reference>
<dbReference type="Gene3D" id="2.40.70.10">
    <property type="entry name" value="Acid Proteases"/>
    <property type="match status" value="1"/>
</dbReference>
<dbReference type="InterPro" id="IPR005162">
    <property type="entry name" value="Retrotrans_gag_dom"/>
</dbReference>
<comment type="caution">
    <text evidence="6">The sequence shown here is derived from an EMBL/GenBank/DDBJ whole genome shotgun (WGS) entry which is preliminary data.</text>
</comment>
<feature type="region of interest" description="Disordered" evidence="2">
    <location>
        <begin position="551"/>
        <end position="578"/>
    </location>
</feature>
<dbReference type="PANTHER" id="PTHR48475:SF2">
    <property type="entry name" value="RIBONUCLEASE H"/>
    <property type="match status" value="1"/>
</dbReference>
<dbReference type="InterPro" id="IPR001584">
    <property type="entry name" value="Integrase_cat-core"/>
</dbReference>
<evidence type="ECO:0000259" key="4">
    <source>
        <dbReference type="PROSITE" id="PS50879"/>
    </source>
</evidence>
<feature type="domain" description="RNase H type-1" evidence="4">
    <location>
        <begin position="1271"/>
        <end position="1400"/>
    </location>
</feature>
<dbReference type="Pfam" id="PF17919">
    <property type="entry name" value="RT_RNaseH_2"/>
    <property type="match status" value="1"/>
</dbReference>
<dbReference type="Pfam" id="PF00665">
    <property type="entry name" value="rve"/>
    <property type="match status" value="1"/>
</dbReference>
<dbReference type="Gene3D" id="3.30.70.270">
    <property type="match status" value="2"/>
</dbReference>
<feature type="domain" description="Reverse transcriptase" evidence="3">
    <location>
        <begin position="858"/>
        <end position="1037"/>
    </location>
</feature>
<dbReference type="InterPro" id="IPR041577">
    <property type="entry name" value="RT_RNaseH_2"/>
</dbReference>
<keyword evidence="1" id="KW-0233">DNA recombination</keyword>
<dbReference type="CDD" id="cd09279">
    <property type="entry name" value="RNase_HI_like"/>
    <property type="match status" value="1"/>
</dbReference>
<evidence type="ECO:0000256" key="2">
    <source>
        <dbReference type="SAM" id="MobiDB-lite"/>
    </source>
</evidence>
<feature type="region of interest" description="Disordered" evidence="2">
    <location>
        <begin position="182"/>
        <end position="215"/>
    </location>
</feature>
<dbReference type="Pfam" id="PF13456">
    <property type="entry name" value="RVT_3"/>
    <property type="match status" value="1"/>
</dbReference>
<dbReference type="GO" id="GO:0003676">
    <property type="term" value="F:nucleic acid binding"/>
    <property type="evidence" value="ECO:0007669"/>
    <property type="project" value="InterPro"/>
</dbReference>
<dbReference type="GO" id="GO:0004523">
    <property type="term" value="F:RNA-DNA hybrid ribonuclease activity"/>
    <property type="evidence" value="ECO:0007669"/>
    <property type="project" value="InterPro"/>
</dbReference>
<dbReference type="PROSITE" id="PS50878">
    <property type="entry name" value="RT_POL"/>
    <property type="match status" value="1"/>
</dbReference>
<dbReference type="InterPro" id="IPR036397">
    <property type="entry name" value="RNaseH_sf"/>
</dbReference>
<accession>A0AAD8NP88</accession>
<dbReference type="CDD" id="cd01647">
    <property type="entry name" value="RT_LTR"/>
    <property type="match status" value="1"/>
</dbReference>
<dbReference type="InterPro" id="IPR043502">
    <property type="entry name" value="DNA/RNA_pol_sf"/>
</dbReference>
<dbReference type="PROSITE" id="PS50994">
    <property type="entry name" value="INTEGRASE"/>
    <property type="match status" value="1"/>
</dbReference>
<protein>
    <submittedName>
        <fullName evidence="6">Uncharacterized protein</fullName>
    </submittedName>
</protein>
<dbReference type="CDD" id="cd00303">
    <property type="entry name" value="retropepsin_like"/>
    <property type="match status" value="1"/>
</dbReference>
<dbReference type="SUPFAM" id="SSF53098">
    <property type="entry name" value="Ribonuclease H-like"/>
    <property type="match status" value="2"/>
</dbReference>
<dbReference type="InterPro" id="IPR012337">
    <property type="entry name" value="RNaseH-like_sf"/>
</dbReference>
<dbReference type="Gene3D" id="3.30.420.10">
    <property type="entry name" value="Ribonuclease H-like superfamily/Ribonuclease H"/>
    <property type="match status" value="2"/>
</dbReference>
<feature type="compositionally biased region" description="Basic and acidic residues" evidence="2">
    <location>
        <begin position="417"/>
        <end position="441"/>
    </location>
</feature>
<dbReference type="InterPro" id="IPR041588">
    <property type="entry name" value="Integrase_H2C2"/>
</dbReference>
<dbReference type="InterPro" id="IPR002156">
    <property type="entry name" value="RNaseH_domain"/>
</dbReference>
<feature type="region of interest" description="Disordered" evidence="2">
    <location>
        <begin position="1"/>
        <end position="45"/>
    </location>
</feature>
<sequence length="1842" mass="208016">MTINSEPNPDPDAPLIEEAENSEDSDSQSHQASPAHVEIPTDKPYSDMSFKERLESAATPSNTITGCVSTPPLYTTATTVTNITPPSAITPPAITQMSAPLTFTPNTSPMFPLSQGEAHQPQTTSWGIQAPNYTTTSYPQNMAMLPPLAANWWGEQIRQMQMYQEHMMRELQRVSTHARLPGPQEMQGTPSTNQVNQIPGSVTRSQGGPPANSGRMTVKPYRPAALLAQSKFTPRLAQAEFPKKTKMPSTIGKYDGSTDPDDHVNVFVCAGGIEQWEEHVWCHMFIQTLVGAARLWYDSLPKGGIDSFDELLRKFMQQFSQQKRHTKDMTEILHIKRRDDEPLADFITRYNLESLQIGGVTEDLMIAGFVNGVRDDHLIRRLHGPDGMPRTMETLMNIAKMHIKAEKSVQLNRTSGKQKETWKSTEPRGKDSQKPYKNEGRHQRHNERAQSSFTKEWSRPYAQNRPELVNVVAKHAQREKDSGNFYASLTKSPGAILASGEIKFSTPAPLKEGIKRDTNKYCEYHKGHGHETDRCWQLRKQIEENVANGKLSHLLKDKRGAEHRGHEKESISQKRPRDFYMIRSDHHTQPRGTKRHGEILESWMDAPLVIPPSRGNRFVGPLTITALIGDYNMRRVFIDTGCCSEIMYEQCFEKLDPEDRARLEHTDGPLTGFSGETVTPLGKIEFAVTIGEAGRQKTALLTFIVIPATSRHNVIFGRTALDAFDAAVSTRRGLITFPTPRGIARIYADDPCMVAEARIQEPQKNEHEKWVINKRFPEQPITLGATLSPTIRHHLKDLLYSYMDVFAFEPTDMTGVPRGETQHRLRIKESAIPVAQKRRNMGNERRMAVVKEVQKLVDAGILREVRRESWVANPVMVKKSDGTWRMCVDYTDLNKACTKDSFPLPNIDAKIDSLAPYRYKCFLDAYKGYHQIKMAREDEDKTAFHTDIGIFCYTKMPFGLKNAGATYQKFMDKIFKEQIDKNLEVYVDDLVIKSREERTMLTDISETFLRLRKFNVKLNPKKCSFGMEEGRFLGVVVTNNGLKVNQDKVDAILKMGSPSTLKEVQVLSGRLVSINRFLSKHAERSLPFLDTLKNCISKKQFKWTSEAEAAFQEMKKHLAHLPTLATPMSKETLKIYLAAANRAVSAVLVVERKGVQTPIYYVSRVLTQSEANYTMMEKLVLALVHASRRLKRYFEDHPIEVLTSVPLQQVLKRPEISGRLAKWAIELGTLEITYKPRTAIKGQVLADFIAETPEGTKVIDPTPLNIEVLTKLPAWQLHTDGASCKEGAGIGLLLVSPEGVELTHAIKLGFKTSNNETEYEALIAGLRLAIKVEAHNLKAHVDSLLVANQINGMYEAKDPTMIKYLNLCKELITKFRIFEIVHVPRGQNKKADALSKVASCFTDPTKEIRVEELAAPSIQVQEFCMTEPEEESWMRPIKRYLSHEELPEARDAAHKIKCKALHYQLQDNVLYRRSYLGPLLRCVTDDEANYLIREIHTGICGIHAGPRAVVAKITNAGYYWPGMHNAAVQELRKCTSCQRYAPMALRPKNDLVPVTTAWPFQKWAVDIVGPFPEVAGRVKHLIVGVDYFTKWTEAKPLATISAVQVKKFLWEHIVCRFGVPLCLVTDNGPQFADKKIQEWCGELHVQHIFTSVAHPQGNGQVERINRSLVEGIKKRLDQSGASWVEELPNVLWAHRTMTKTSNGETPFSLTYGSEAVIPAEIGIPSARTLNAYAANNDQELRSNLDLLEERREIAAIKEAKYKARMEKDYNKKVRKCSFKQGDFVLRSNQASRAEAPGKLSPNWEGPYIIAQVIGKGAYSLSRLDGKAIPRTWNAAQLRKCYM</sequence>
<dbReference type="InterPro" id="IPR000477">
    <property type="entry name" value="RT_dom"/>
</dbReference>
<gene>
    <name evidence="6" type="ORF">QVD17_18628</name>
</gene>
<evidence type="ECO:0000313" key="6">
    <source>
        <dbReference type="EMBL" id="KAK1423330.1"/>
    </source>
</evidence>
<dbReference type="SUPFAM" id="SSF56672">
    <property type="entry name" value="DNA/RNA polymerases"/>
    <property type="match status" value="1"/>
</dbReference>
<dbReference type="EMBL" id="JAUHHV010000005">
    <property type="protein sequence ID" value="KAK1423330.1"/>
    <property type="molecule type" value="Genomic_DNA"/>
</dbReference>
<evidence type="ECO:0000313" key="7">
    <source>
        <dbReference type="Proteomes" id="UP001229421"/>
    </source>
</evidence>
<dbReference type="InterPro" id="IPR021109">
    <property type="entry name" value="Peptidase_aspartic_dom_sf"/>
</dbReference>
<feature type="compositionally biased region" description="Basic and acidic residues" evidence="2">
    <location>
        <begin position="554"/>
        <end position="578"/>
    </location>
</feature>
<evidence type="ECO:0000259" key="3">
    <source>
        <dbReference type="PROSITE" id="PS50878"/>
    </source>
</evidence>
<dbReference type="GO" id="GO:0015074">
    <property type="term" value="P:DNA integration"/>
    <property type="evidence" value="ECO:0007669"/>
    <property type="project" value="InterPro"/>
</dbReference>
<dbReference type="Pfam" id="PF17921">
    <property type="entry name" value="Integrase_H2C2"/>
    <property type="match status" value="1"/>
</dbReference>